<name>A0A6A6ET67_9PEZI</name>
<keyword evidence="2" id="KW-1185">Reference proteome</keyword>
<proteinExistence type="predicted"/>
<accession>A0A6A6ET67</accession>
<evidence type="ECO:0008006" key="3">
    <source>
        <dbReference type="Google" id="ProtNLM"/>
    </source>
</evidence>
<evidence type="ECO:0000313" key="1">
    <source>
        <dbReference type="EMBL" id="KAF2194182.1"/>
    </source>
</evidence>
<dbReference type="OrthoDB" id="443402at2759"/>
<protein>
    <recommendedName>
        <fullName evidence="3">Ankyrin</fullName>
    </recommendedName>
</protein>
<dbReference type="EMBL" id="ML994612">
    <property type="protein sequence ID" value="KAF2194182.1"/>
    <property type="molecule type" value="Genomic_DNA"/>
</dbReference>
<dbReference type="AlphaFoldDB" id="A0A6A6ET67"/>
<gene>
    <name evidence="1" type="ORF">K469DRAFT_689226</name>
</gene>
<dbReference type="Proteomes" id="UP000800200">
    <property type="component" value="Unassembled WGS sequence"/>
</dbReference>
<reference evidence="1" key="1">
    <citation type="journal article" date="2020" name="Stud. Mycol.">
        <title>101 Dothideomycetes genomes: a test case for predicting lifestyles and emergence of pathogens.</title>
        <authorList>
            <person name="Haridas S."/>
            <person name="Albert R."/>
            <person name="Binder M."/>
            <person name="Bloem J."/>
            <person name="Labutti K."/>
            <person name="Salamov A."/>
            <person name="Andreopoulos B."/>
            <person name="Baker S."/>
            <person name="Barry K."/>
            <person name="Bills G."/>
            <person name="Bluhm B."/>
            <person name="Cannon C."/>
            <person name="Castanera R."/>
            <person name="Culley D."/>
            <person name="Daum C."/>
            <person name="Ezra D."/>
            <person name="Gonzalez J."/>
            <person name="Henrissat B."/>
            <person name="Kuo A."/>
            <person name="Liang C."/>
            <person name="Lipzen A."/>
            <person name="Lutzoni F."/>
            <person name="Magnuson J."/>
            <person name="Mondo S."/>
            <person name="Nolan M."/>
            <person name="Ohm R."/>
            <person name="Pangilinan J."/>
            <person name="Park H.-J."/>
            <person name="Ramirez L."/>
            <person name="Alfaro M."/>
            <person name="Sun H."/>
            <person name="Tritt A."/>
            <person name="Yoshinaga Y."/>
            <person name="Zwiers L.-H."/>
            <person name="Turgeon B."/>
            <person name="Goodwin S."/>
            <person name="Spatafora J."/>
            <person name="Crous P."/>
            <person name="Grigoriev I."/>
        </authorList>
    </citation>
    <scope>NUCLEOTIDE SEQUENCE</scope>
    <source>
        <strain evidence="1">CBS 207.26</strain>
    </source>
</reference>
<sequence>MRRRINATCNGLLDAIIADDYQPEIRERLTNALKPGFIASILACTSLLGLMKRLPVEDHEVLGRTMVGLTDRFISCARELPSDINAIDSCIEMTDELDRVNAICATQSLGLDMRWSNLQIPTGDPFQESGCKTFLALAIEEGFLTYVHSALRRDPEIIKSKKGRPYLDYVLRPTSGSQKDWMIDISVLQPLLEHGADPNQIFLGSTAWKLFLFACYKVALPNLENYNMPSTPLSWCDAMELLLKYGTDPPVSQPHLVDTQGKKLVLLIFLGSFK</sequence>
<organism evidence="1 2">
    <name type="scientific">Zopfia rhizophila CBS 207.26</name>
    <dbReference type="NCBI Taxonomy" id="1314779"/>
    <lineage>
        <taxon>Eukaryota</taxon>
        <taxon>Fungi</taxon>
        <taxon>Dikarya</taxon>
        <taxon>Ascomycota</taxon>
        <taxon>Pezizomycotina</taxon>
        <taxon>Dothideomycetes</taxon>
        <taxon>Dothideomycetes incertae sedis</taxon>
        <taxon>Zopfiaceae</taxon>
        <taxon>Zopfia</taxon>
    </lineage>
</organism>
<evidence type="ECO:0000313" key="2">
    <source>
        <dbReference type="Proteomes" id="UP000800200"/>
    </source>
</evidence>